<dbReference type="PANTHER" id="PTHR42886:SF53">
    <property type="entry name" value="ALPHA_BETA-HYDROLASES SUPERFAMILY PROTEIN"/>
    <property type="match status" value="1"/>
</dbReference>
<gene>
    <name evidence="2" type="ORF">MNBD_GAMMA05-420</name>
</gene>
<dbReference type="InterPro" id="IPR022742">
    <property type="entry name" value="Hydrolase_4"/>
</dbReference>
<dbReference type="PANTHER" id="PTHR42886">
    <property type="entry name" value="RE40534P-RELATED"/>
    <property type="match status" value="1"/>
</dbReference>
<sequence>MNKTKSIKTSFIGSNGNRLDARLEMPDETPKAFIIFSHCFTCTKDILTAYRSSRLLAQQGYAVLRFDFSGLGESEGDFAECNFSTTVADIHAAIQFLSENYETPEILIGHSLGGTSSLAAAIDALEIKRVITIASPSQPAHVLHHFGQALTLLEQNIPSSFEVAGKLYDINPQFIDDVKKWDMQARLAGLKNSVLIFNVRNDALVSEDDASEIERWLGGETELIHLENTDHLLSDKTTHAYVMSQVVQWLKKHGT</sequence>
<accession>A0A3B0X9R5</accession>
<dbReference type="AlphaFoldDB" id="A0A3B0X9R5"/>
<organism evidence="2">
    <name type="scientific">hydrothermal vent metagenome</name>
    <dbReference type="NCBI Taxonomy" id="652676"/>
    <lineage>
        <taxon>unclassified sequences</taxon>
        <taxon>metagenomes</taxon>
        <taxon>ecological metagenomes</taxon>
    </lineage>
</organism>
<name>A0A3B0X9R5_9ZZZZ</name>
<reference evidence="2" key="1">
    <citation type="submission" date="2018-06" db="EMBL/GenBank/DDBJ databases">
        <authorList>
            <person name="Zhirakovskaya E."/>
        </authorList>
    </citation>
    <scope>NUCLEOTIDE SEQUENCE</scope>
</reference>
<proteinExistence type="predicted"/>
<dbReference type="Gene3D" id="3.40.50.1820">
    <property type="entry name" value="alpha/beta hydrolase"/>
    <property type="match status" value="1"/>
</dbReference>
<evidence type="ECO:0000313" key="2">
    <source>
        <dbReference type="EMBL" id="VAW53546.1"/>
    </source>
</evidence>
<dbReference type="InterPro" id="IPR029058">
    <property type="entry name" value="AB_hydrolase_fold"/>
</dbReference>
<dbReference type="EMBL" id="UOFE01000034">
    <property type="protein sequence ID" value="VAW53546.1"/>
    <property type="molecule type" value="Genomic_DNA"/>
</dbReference>
<protein>
    <recommendedName>
        <fullName evidence="1">Serine aminopeptidase S33 domain-containing protein</fullName>
    </recommendedName>
</protein>
<dbReference type="Pfam" id="PF12146">
    <property type="entry name" value="Hydrolase_4"/>
    <property type="match status" value="1"/>
</dbReference>
<evidence type="ECO:0000259" key="1">
    <source>
        <dbReference type="Pfam" id="PF12146"/>
    </source>
</evidence>
<feature type="domain" description="Serine aminopeptidase S33" evidence="1">
    <location>
        <begin position="52"/>
        <end position="149"/>
    </location>
</feature>
<dbReference type="SUPFAM" id="SSF53474">
    <property type="entry name" value="alpha/beta-Hydrolases"/>
    <property type="match status" value="1"/>
</dbReference>